<dbReference type="PANTHER" id="PTHR43866">
    <property type="entry name" value="MALONATE-SEMIALDEHYDE DEHYDROGENASE"/>
    <property type="match status" value="1"/>
</dbReference>
<proteinExistence type="predicted"/>
<dbReference type="GO" id="GO:0006574">
    <property type="term" value="P:L-valine catabolic process"/>
    <property type="evidence" value="ECO:0007669"/>
    <property type="project" value="TreeGrafter"/>
</dbReference>
<dbReference type="GO" id="GO:0004491">
    <property type="term" value="F:methylmalonate-semialdehyde dehydrogenase (acylating, NAD) activity"/>
    <property type="evidence" value="ECO:0007669"/>
    <property type="project" value="InterPro"/>
</dbReference>
<sequence length="95" mass="10369">SNPLANGSVIYTQSGYFSREFAMRTDAGMVGINVGIPVPVGMFPFAGHKNSFIGDLHALGKDGYKFYTETKVITSHWFDEVEGKSTDVSTWDGTI</sequence>
<gene>
    <name evidence="2" type="ORF">SAMN05421804_1111</name>
</gene>
<evidence type="ECO:0000259" key="1">
    <source>
        <dbReference type="Pfam" id="PF00171"/>
    </source>
</evidence>
<dbReference type="InterPro" id="IPR010061">
    <property type="entry name" value="MeMal-semiAld_DH"/>
</dbReference>
<evidence type="ECO:0000313" key="2">
    <source>
        <dbReference type="EMBL" id="SDJ25553.1"/>
    </source>
</evidence>
<dbReference type="SUPFAM" id="SSF53720">
    <property type="entry name" value="ALDH-like"/>
    <property type="match status" value="1"/>
</dbReference>
<name>A0A1G8S8P2_9CLOT</name>
<reference evidence="2 3" key="1">
    <citation type="submission" date="2016-10" db="EMBL/GenBank/DDBJ databases">
        <authorList>
            <person name="de Groot N.N."/>
        </authorList>
    </citation>
    <scope>NUCLEOTIDE SEQUENCE [LARGE SCALE GENOMIC DNA]</scope>
    <source>
        <strain evidence="2 3">CGMCC 1.5058</strain>
    </source>
</reference>
<dbReference type="AlphaFoldDB" id="A0A1G8S8P2"/>
<feature type="non-terminal residue" evidence="2">
    <location>
        <position position="1"/>
    </location>
</feature>
<dbReference type="InterPro" id="IPR016161">
    <property type="entry name" value="Ald_DH/histidinol_DH"/>
</dbReference>
<dbReference type="PANTHER" id="PTHR43866:SF4">
    <property type="entry name" value="MALONATE-SEMIALDEHYDE DEHYDROGENASE"/>
    <property type="match status" value="1"/>
</dbReference>
<dbReference type="InterPro" id="IPR015590">
    <property type="entry name" value="Aldehyde_DH_dom"/>
</dbReference>
<dbReference type="EMBL" id="FNDZ01000011">
    <property type="protein sequence ID" value="SDJ25553.1"/>
    <property type="molecule type" value="Genomic_DNA"/>
</dbReference>
<evidence type="ECO:0000313" key="3">
    <source>
        <dbReference type="Proteomes" id="UP000183255"/>
    </source>
</evidence>
<dbReference type="Proteomes" id="UP000183255">
    <property type="component" value="Unassembled WGS sequence"/>
</dbReference>
<dbReference type="InterPro" id="IPR016163">
    <property type="entry name" value="Ald_DH_C"/>
</dbReference>
<dbReference type="GO" id="GO:0006210">
    <property type="term" value="P:thymine catabolic process"/>
    <property type="evidence" value="ECO:0007669"/>
    <property type="project" value="TreeGrafter"/>
</dbReference>
<dbReference type="Gene3D" id="3.40.309.10">
    <property type="entry name" value="Aldehyde Dehydrogenase, Chain A, domain 2"/>
    <property type="match status" value="1"/>
</dbReference>
<organism evidence="2 3">
    <name type="scientific">Proteiniclasticum ruminis</name>
    <dbReference type="NCBI Taxonomy" id="398199"/>
    <lineage>
        <taxon>Bacteria</taxon>
        <taxon>Bacillati</taxon>
        <taxon>Bacillota</taxon>
        <taxon>Clostridia</taxon>
        <taxon>Eubacteriales</taxon>
        <taxon>Clostridiaceae</taxon>
        <taxon>Proteiniclasticum</taxon>
    </lineage>
</organism>
<accession>A0A1G8S8P2</accession>
<dbReference type="RefSeq" id="WP_143004658.1">
    <property type="nucleotide sequence ID" value="NZ_FNDZ01000011.1"/>
</dbReference>
<protein>
    <submittedName>
        <fullName evidence="2">Malonate-semialdehyde dehydrogenase (Acetylating) / methylmalonate-semialdehyde dehydrogenase</fullName>
    </submittedName>
</protein>
<feature type="domain" description="Aldehyde dehydrogenase" evidence="1">
    <location>
        <begin position="3"/>
        <end position="73"/>
    </location>
</feature>
<dbReference type="Pfam" id="PF00171">
    <property type="entry name" value="Aldedh"/>
    <property type="match status" value="1"/>
</dbReference>